<dbReference type="AlphaFoldDB" id="K6Z2X1"/>
<accession>K6Z2X1</accession>
<feature type="coiled-coil region" evidence="1">
    <location>
        <begin position="8"/>
        <end position="64"/>
    </location>
</feature>
<sequence>MSTKKAYEQKQQAQLNEWAAQIKKLKAKADVAQADAQLEYYRQINELRSMQDVATNKLNEIEDASDGAWEDLKAGMDSARNSFGNALKTAASRFN</sequence>
<dbReference type="EMBL" id="BAEQ01000064">
    <property type="protein sequence ID" value="GAC30586.1"/>
    <property type="molecule type" value="Genomic_DNA"/>
</dbReference>
<evidence type="ECO:0000313" key="3">
    <source>
        <dbReference type="Proteomes" id="UP000006251"/>
    </source>
</evidence>
<gene>
    <name evidence="2" type="ORF">GPAL_3746</name>
</gene>
<organism evidence="2 3">
    <name type="scientific">Brumicola pallidula DSM 14239 = ACAM 615</name>
    <dbReference type="NCBI Taxonomy" id="1121922"/>
    <lineage>
        <taxon>Bacteria</taxon>
        <taxon>Pseudomonadati</taxon>
        <taxon>Pseudomonadota</taxon>
        <taxon>Gammaproteobacteria</taxon>
        <taxon>Alteromonadales</taxon>
        <taxon>Alteromonadaceae</taxon>
        <taxon>Brumicola</taxon>
    </lineage>
</organism>
<comment type="caution">
    <text evidence="2">The sequence shown here is derived from an EMBL/GenBank/DDBJ whole genome shotgun (WGS) entry which is preliminary data.</text>
</comment>
<dbReference type="OrthoDB" id="9813316at2"/>
<evidence type="ECO:0000256" key="1">
    <source>
        <dbReference type="SAM" id="Coils"/>
    </source>
</evidence>
<dbReference type="Proteomes" id="UP000006251">
    <property type="component" value="Unassembled WGS sequence"/>
</dbReference>
<protein>
    <recommendedName>
        <fullName evidence="4">Coiled coil domain-containing protein</fullName>
    </recommendedName>
</protein>
<name>K6Z2X1_9ALTE</name>
<keyword evidence="1" id="KW-0175">Coiled coil</keyword>
<proteinExistence type="predicted"/>
<evidence type="ECO:0008006" key="4">
    <source>
        <dbReference type="Google" id="ProtNLM"/>
    </source>
</evidence>
<keyword evidence="3" id="KW-1185">Reference proteome</keyword>
<reference evidence="3" key="1">
    <citation type="journal article" date="2014" name="Environ. Microbiol.">
        <title>Comparative genomics of the marine bacterial genus Glaciecola reveals the high degree of genomic diversity and genomic characteristic for cold adaptation.</title>
        <authorList>
            <person name="Qin Q.L."/>
            <person name="Xie B.B."/>
            <person name="Yu Y."/>
            <person name="Shu Y.L."/>
            <person name="Rong J.C."/>
            <person name="Zhang Y.J."/>
            <person name="Zhao D.L."/>
            <person name="Chen X.L."/>
            <person name="Zhang X.Y."/>
            <person name="Chen B."/>
            <person name="Zhou B.C."/>
            <person name="Zhang Y.Z."/>
        </authorList>
    </citation>
    <scope>NUCLEOTIDE SEQUENCE [LARGE SCALE GENOMIC DNA]</scope>
    <source>
        <strain evidence="3">ACAM 615</strain>
    </source>
</reference>
<evidence type="ECO:0000313" key="2">
    <source>
        <dbReference type="EMBL" id="GAC30586.1"/>
    </source>
</evidence>
<dbReference type="RefSeq" id="WP_006014931.1">
    <property type="nucleotide sequence ID" value="NZ_AUAV01000025.1"/>
</dbReference>